<dbReference type="InterPro" id="IPR053031">
    <property type="entry name" value="Cuticle_assoc_protein"/>
</dbReference>
<dbReference type="PANTHER" id="PTHR34396:SF25">
    <property type="entry name" value="BOUNDARY ELEMENT ASSOCIATED FACTOR"/>
    <property type="match status" value="1"/>
</dbReference>
<feature type="compositionally biased region" description="Low complexity" evidence="5">
    <location>
        <begin position="169"/>
        <end position="178"/>
    </location>
</feature>
<sequence>MFNAVKRVCNKVTNRGNKKRGSTSGSASGSNLNTSPNIPETLPDNNIDYEQLQEDFGIDDNELEMEDEIPLTPSSVGAASRGGGRVASSRPPVAPTSNRRKRSKVWKFFEEIEGTDRVKCKLCNDTFKHKTGGQLGGTGTLSRHMRIEHPIEWGYDGDENQSTLNPTTGGLSVALLGPGPGLAPRLYPEVDCRKSLVGPPTG</sequence>
<name>A0A1S3XA09_TOBAC</name>
<dbReference type="GO" id="GO:0008270">
    <property type="term" value="F:zinc ion binding"/>
    <property type="evidence" value="ECO:0007669"/>
    <property type="project" value="UniProtKB-KW"/>
</dbReference>
<evidence type="ECO:0000256" key="2">
    <source>
        <dbReference type="ARBA" id="ARBA00022771"/>
    </source>
</evidence>
<keyword evidence="3" id="KW-0862">Zinc</keyword>
<evidence type="ECO:0000256" key="1">
    <source>
        <dbReference type="ARBA" id="ARBA00022723"/>
    </source>
</evidence>
<dbReference type="RefSeq" id="XP_016436770.1">
    <property type="nucleotide sequence ID" value="XM_016581284.1"/>
</dbReference>
<dbReference type="OrthoDB" id="6591996at2759"/>
<dbReference type="SMART" id="SM00614">
    <property type="entry name" value="ZnF_BED"/>
    <property type="match status" value="1"/>
</dbReference>
<evidence type="ECO:0000256" key="5">
    <source>
        <dbReference type="SAM" id="MobiDB-lite"/>
    </source>
</evidence>
<feature type="region of interest" description="Disordered" evidence="5">
    <location>
        <begin position="1"/>
        <end position="47"/>
    </location>
</feature>
<dbReference type="PROSITE" id="PS50808">
    <property type="entry name" value="ZF_BED"/>
    <property type="match status" value="1"/>
</dbReference>
<accession>A0A1S3XA09</accession>
<dbReference type="Pfam" id="PF02892">
    <property type="entry name" value="zf-BED"/>
    <property type="match status" value="1"/>
</dbReference>
<feature type="domain" description="BED-type" evidence="6">
    <location>
        <begin position="100"/>
        <end position="150"/>
    </location>
</feature>
<protein>
    <submittedName>
        <fullName evidence="7">Zinc finger BED domain-containing protein 6-like</fullName>
    </submittedName>
</protein>
<keyword evidence="2 4" id="KW-0863">Zinc-finger</keyword>
<feature type="region of interest" description="Disordered" evidence="5">
    <location>
        <begin position="156"/>
        <end position="178"/>
    </location>
</feature>
<feature type="compositionally biased region" description="Polar residues" evidence="5">
    <location>
        <begin position="22"/>
        <end position="38"/>
    </location>
</feature>
<evidence type="ECO:0000256" key="4">
    <source>
        <dbReference type="PROSITE-ProRule" id="PRU00027"/>
    </source>
</evidence>
<dbReference type="InterPro" id="IPR036236">
    <property type="entry name" value="Znf_C2H2_sf"/>
</dbReference>
<evidence type="ECO:0000256" key="3">
    <source>
        <dbReference type="ARBA" id="ARBA00022833"/>
    </source>
</evidence>
<reference evidence="7" key="1">
    <citation type="submission" date="2025-08" db="UniProtKB">
        <authorList>
            <consortium name="RefSeq"/>
        </authorList>
    </citation>
    <scope>IDENTIFICATION</scope>
</reference>
<organism evidence="7">
    <name type="scientific">Nicotiana tabacum</name>
    <name type="common">Common tobacco</name>
    <dbReference type="NCBI Taxonomy" id="4097"/>
    <lineage>
        <taxon>Eukaryota</taxon>
        <taxon>Viridiplantae</taxon>
        <taxon>Streptophyta</taxon>
        <taxon>Embryophyta</taxon>
        <taxon>Tracheophyta</taxon>
        <taxon>Spermatophyta</taxon>
        <taxon>Magnoliopsida</taxon>
        <taxon>eudicotyledons</taxon>
        <taxon>Gunneridae</taxon>
        <taxon>Pentapetalae</taxon>
        <taxon>asterids</taxon>
        <taxon>lamiids</taxon>
        <taxon>Solanales</taxon>
        <taxon>Solanaceae</taxon>
        <taxon>Nicotianoideae</taxon>
        <taxon>Nicotianeae</taxon>
        <taxon>Nicotiana</taxon>
    </lineage>
</organism>
<feature type="region of interest" description="Disordered" evidence="5">
    <location>
        <begin position="72"/>
        <end position="102"/>
    </location>
</feature>
<gene>
    <name evidence="7" type="primary">LOC107762885</name>
</gene>
<dbReference type="KEGG" id="nta:107762885"/>
<dbReference type="InterPro" id="IPR003656">
    <property type="entry name" value="Znf_BED"/>
</dbReference>
<proteinExistence type="predicted"/>
<dbReference type="SUPFAM" id="SSF57667">
    <property type="entry name" value="beta-beta-alpha zinc fingers"/>
    <property type="match status" value="1"/>
</dbReference>
<keyword evidence="1" id="KW-0479">Metal-binding</keyword>
<dbReference type="AlphaFoldDB" id="A0A1S3XA09"/>
<evidence type="ECO:0000313" key="7">
    <source>
        <dbReference type="RefSeq" id="XP_016436770.1"/>
    </source>
</evidence>
<dbReference type="PaxDb" id="4097-A0A1S3XA09"/>
<dbReference type="GO" id="GO:0003677">
    <property type="term" value="F:DNA binding"/>
    <property type="evidence" value="ECO:0007669"/>
    <property type="project" value="InterPro"/>
</dbReference>
<evidence type="ECO:0000259" key="6">
    <source>
        <dbReference type="PROSITE" id="PS50808"/>
    </source>
</evidence>
<dbReference type="PANTHER" id="PTHR34396">
    <property type="entry name" value="OS03G0264950 PROTEIN-RELATED"/>
    <property type="match status" value="1"/>
</dbReference>